<reference evidence="3 4" key="1">
    <citation type="submission" date="2020-08" db="EMBL/GenBank/DDBJ databases">
        <title>Genomic Encyclopedia of Type Strains, Phase IV (KMG-V): Genome sequencing to study the core and pangenomes of soil and plant-associated prokaryotes.</title>
        <authorList>
            <person name="Whitman W."/>
        </authorList>
    </citation>
    <scope>NUCLEOTIDE SEQUENCE [LARGE SCALE GENOMIC DNA]</scope>
    <source>
        <strain evidence="3 4">MP601</strain>
    </source>
</reference>
<dbReference type="Gene3D" id="3.55.50.10">
    <property type="entry name" value="Baseplate protein-like domains"/>
    <property type="match status" value="1"/>
</dbReference>
<evidence type="ECO:0000259" key="2">
    <source>
        <dbReference type="Pfam" id="PF04717"/>
    </source>
</evidence>
<dbReference type="Gene3D" id="2.40.50.230">
    <property type="entry name" value="Gp5 N-terminal domain"/>
    <property type="match status" value="1"/>
</dbReference>
<dbReference type="EMBL" id="JACHCA010000006">
    <property type="protein sequence ID" value="MBB6128365.1"/>
    <property type="molecule type" value="Genomic_DNA"/>
</dbReference>
<evidence type="ECO:0000313" key="4">
    <source>
        <dbReference type="Proteomes" id="UP000548326"/>
    </source>
</evidence>
<dbReference type="Pfam" id="PF04717">
    <property type="entry name" value="Phage_base_V"/>
    <property type="match status" value="1"/>
</dbReference>
<evidence type="ECO:0000256" key="1">
    <source>
        <dbReference type="SAM" id="MobiDB-lite"/>
    </source>
</evidence>
<gene>
    <name evidence="3" type="ORF">HDF22_002486</name>
</gene>
<protein>
    <submittedName>
        <fullName evidence="3">Uncharacterized protein involved in type VI secretion and phage assembly</fullName>
    </submittedName>
</protein>
<dbReference type="SUPFAM" id="SSF69255">
    <property type="entry name" value="gp5 N-terminal domain-like"/>
    <property type="match status" value="1"/>
</dbReference>
<dbReference type="InterPro" id="IPR006531">
    <property type="entry name" value="Gp5/Vgr_OB"/>
</dbReference>
<evidence type="ECO:0000313" key="3">
    <source>
        <dbReference type="EMBL" id="MBB6128365.1"/>
    </source>
</evidence>
<dbReference type="Proteomes" id="UP000548326">
    <property type="component" value="Unassembled WGS sequence"/>
</dbReference>
<feature type="domain" description="Gp5/Type VI secretion system Vgr protein OB-fold" evidence="2">
    <location>
        <begin position="365"/>
        <end position="444"/>
    </location>
</feature>
<dbReference type="AlphaFoldDB" id="A0A841JIV9"/>
<sequence length="586" mass="64306">MEKKLIVDINIEGTAITHFSTFNLDQRFNEHHTFQLRFNHDQVEEYNQVTLQNSKDFIGKNITVQFGVASGSENIFSGIVTKVELSQSHGFHGDILVSGFSPGILIDRGPDLGSYLNKDLKTIIQLATQDAPQNDLKFNIKPTNTSPIDYLIQYRESDYDFINRLSAEYYEWFYYDGQKLNFGKPDKLEEVSLIYGRDLHSLQYAMQIAPLKQNKFAYNPKQDTLLKAEPQGAAGGNPDVSHAIDASNKVFSKVFNGPMEVRVNSQKEISDFVNNEQKAQIAELVNIIGNGDNPQVGLGKVLNVSTSMKGATSFELQDFGKFLVTAVYHQIDGVGHYQNTFEGVTADTERLPVNDAAKPNPDMQLANVTDNNDPDKQGRIKVKFKWQCQSNDDTEWLRVMSPNAGHGDTGKNRGFLVVPEKGDQVIIAFEEGNIARPVVMGSVYHSNNVDSGGFTNSGIKGMTSNKGSSLKFFDDAEHALTLATSLSNLIHVDELTGMINVQSAVGIKIVTGDSSITLNKDGTIDLVGKTINIQGTDAINANADKNTGSTVKIGTLAQTGVIINASTIDSTSKDKHTIHGSEVDIN</sequence>
<feature type="region of interest" description="Disordered" evidence="1">
    <location>
        <begin position="357"/>
        <end position="376"/>
    </location>
</feature>
<dbReference type="Pfam" id="PF05954">
    <property type="entry name" value="Phage_GPD"/>
    <property type="match status" value="1"/>
</dbReference>
<comment type="caution">
    <text evidence="3">The sequence shown here is derived from an EMBL/GenBank/DDBJ whole genome shotgun (WGS) entry which is preliminary data.</text>
</comment>
<proteinExistence type="predicted"/>
<name>A0A841JIV9_9SPHI</name>
<dbReference type="RefSeq" id="WP_183587775.1">
    <property type="nucleotide sequence ID" value="NZ_JACHCA010000006.1"/>
</dbReference>
<dbReference type="InterPro" id="IPR037026">
    <property type="entry name" value="Vgr_OB-fold_dom_sf"/>
</dbReference>
<organism evidence="3 4">
    <name type="scientific">Mucilaginibacter lappiensis</name>
    <dbReference type="NCBI Taxonomy" id="354630"/>
    <lineage>
        <taxon>Bacteria</taxon>
        <taxon>Pseudomonadati</taxon>
        <taxon>Bacteroidota</taxon>
        <taxon>Sphingobacteriia</taxon>
        <taxon>Sphingobacteriales</taxon>
        <taxon>Sphingobacteriaceae</taxon>
        <taxon>Mucilaginibacter</taxon>
    </lineage>
</organism>
<accession>A0A841JIV9</accession>
<dbReference type="SUPFAM" id="SSF69279">
    <property type="entry name" value="Phage tail proteins"/>
    <property type="match status" value="1"/>
</dbReference>